<dbReference type="FunFam" id="1.10.10.410:FF:000001">
    <property type="entry name" value="Aspartyl/glutamyl-tRNA(Asn/Gln) amidotransferase subunit B"/>
    <property type="match status" value="1"/>
</dbReference>
<keyword evidence="4 10" id="KW-0547">Nucleotide-binding</keyword>
<dbReference type="NCBIfam" id="NF004012">
    <property type="entry name" value="PRK05477.1-2"/>
    <property type="match status" value="1"/>
</dbReference>
<dbReference type="AlphaFoldDB" id="A0A9N8VHA7"/>
<dbReference type="HAMAP" id="MF_00121">
    <property type="entry name" value="GatB"/>
    <property type="match status" value="1"/>
</dbReference>
<comment type="subcellular location">
    <subcellularLocation>
        <location evidence="10">Mitochondrion</location>
    </subcellularLocation>
</comment>
<keyword evidence="3 10" id="KW-0436">Ligase</keyword>
<dbReference type="Gene3D" id="1.10.10.410">
    <property type="match status" value="1"/>
</dbReference>
<dbReference type="OrthoDB" id="1722066at2759"/>
<comment type="subunit">
    <text evidence="2">Heterotrimer of A, B and C subunits.</text>
</comment>
<dbReference type="EMBL" id="CAJVPS010000089">
    <property type="protein sequence ID" value="CAG8450224.1"/>
    <property type="molecule type" value="Genomic_DNA"/>
</dbReference>
<dbReference type="GO" id="GO:0032543">
    <property type="term" value="P:mitochondrial translation"/>
    <property type="evidence" value="ECO:0007669"/>
    <property type="project" value="UniProtKB-UniRule"/>
</dbReference>
<comment type="catalytic activity">
    <reaction evidence="8">
        <text>L-aspartyl-tRNA(Asn) + L-glutamine + ATP + H2O = L-asparaginyl-tRNA(Asn) + L-glutamate + ADP + phosphate + 2 H(+)</text>
        <dbReference type="Rhea" id="RHEA:14513"/>
        <dbReference type="Rhea" id="RHEA-COMP:9674"/>
        <dbReference type="Rhea" id="RHEA-COMP:9677"/>
        <dbReference type="ChEBI" id="CHEBI:15377"/>
        <dbReference type="ChEBI" id="CHEBI:15378"/>
        <dbReference type="ChEBI" id="CHEBI:29985"/>
        <dbReference type="ChEBI" id="CHEBI:30616"/>
        <dbReference type="ChEBI" id="CHEBI:43474"/>
        <dbReference type="ChEBI" id="CHEBI:58359"/>
        <dbReference type="ChEBI" id="CHEBI:78515"/>
        <dbReference type="ChEBI" id="CHEBI:78516"/>
        <dbReference type="ChEBI" id="CHEBI:456216"/>
    </reaction>
</comment>
<dbReference type="InterPro" id="IPR017958">
    <property type="entry name" value="Gln-tRNA_amidoTrfase_suB_CS"/>
</dbReference>
<dbReference type="InterPro" id="IPR014746">
    <property type="entry name" value="Gln_synth/guanido_kin_cat_dom"/>
</dbReference>
<keyword evidence="13" id="KW-1185">Reference proteome</keyword>
<dbReference type="InterPro" id="IPR018027">
    <property type="entry name" value="Asn/Gln_amidotransferase"/>
</dbReference>
<dbReference type="Pfam" id="PF02637">
    <property type="entry name" value="GatB_Yqey"/>
    <property type="match status" value="1"/>
</dbReference>
<dbReference type="InterPro" id="IPR017959">
    <property type="entry name" value="Asn/Gln-tRNA_amidoTrfase_suB/E"/>
</dbReference>
<dbReference type="NCBIfam" id="NF004014">
    <property type="entry name" value="PRK05477.1-4"/>
    <property type="match status" value="1"/>
</dbReference>
<accession>A0A9N8VHA7</accession>
<dbReference type="SUPFAM" id="SSF89095">
    <property type="entry name" value="GatB/YqeY motif"/>
    <property type="match status" value="1"/>
</dbReference>
<dbReference type="PANTHER" id="PTHR11659:SF0">
    <property type="entry name" value="GLUTAMYL-TRNA(GLN) AMIDOTRANSFERASE SUBUNIT B, MITOCHONDRIAL"/>
    <property type="match status" value="1"/>
</dbReference>
<dbReference type="Pfam" id="PF02934">
    <property type="entry name" value="GatB_N"/>
    <property type="match status" value="1"/>
</dbReference>
<dbReference type="GO" id="GO:0005524">
    <property type="term" value="F:ATP binding"/>
    <property type="evidence" value="ECO:0007669"/>
    <property type="project" value="UniProtKB-KW"/>
</dbReference>
<dbReference type="InterPro" id="IPR003789">
    <property type="entry name" value="Asn/Gln_tRNA_amidoTrase-B-like"/>
</dbReference>
<dbReference type="InterPro" id="IPR042114">
    <property type="entry name" value="GatB_C_1"/>
</dbReference>
<dbReference type="GO" id="GO:0005739">
    <property type="term" value="C:mitochondrion"/>
    <property type="evidence" value="ECO:0007669"/>
    <property type="project" value="UniProtKB-SubCell"/>
</dbReference>
<evidence type="ECO:0000313" key="12">
    <source>
        <dbReference type="EMBL" id="CAG8450224.1"/>
    </source>
</evidence>
<dbReference type="GO" id="GO:0030956">
    <property type="term" value="C:glutamyl-tRNA(Gln) amidotransferase complex"/>
    <property type="evidence" value="ECO:0007669"/>
    <property type="project" value="UniProtKB-UniRule"/>
</dbReference>
<keyword evidence="6 10" id="KW-0648">Protein biosynthesis</keyword>
<reference evidence="12" key="1">
    <citation type="submission" date="2021-06" db="EMBL/GenBank/DDBJ databases">
        <authorList>
            <person name="Kallberg Y."/>
            <person name="Tangrot J."/>
            <person name="Rosling A."/>
        </authorList>
    </citation>
    <scope>NUCLEOTIDE SEQUENCE</scope>
    <source>
        <strain evidence="12">FL130A</strain>
    </source>
</reference>
<comment type="function">
    <text evidence="10">Allows the formation of correctly charged Gln-tRNA(Gln) through the transamidation of misacylated Glu-tRNA(Gln) in the mitochondria. The reaction takes place in the presence of glutamine and ATP through an activated gamma-phospho-Glu-tRNA(Gln).</text>
</comment>
<evidence type="ECO:0000256" key="5">
    <source>
        <dbReference type="ARBA" id="ARBA00022840"/>
    </source>
</evidence>
<evidence type="ECO:0000256" key="9">
    <source>
        <dbReference type="ARBA" id="ARBA00047913"/>
    </source>
</evidence>
<dbReference type="InterPro" id="IPR023168">
    <property type="entry name" value="GatB_Yqey_C_2"/>
</dbReference>
<keyword evidence="10" id="KW-0496">Mitochondrion</keyword>
<dbReference type="GO" id="GO:0070681">
    <property type="term" value="P:glutaminyl-tRNAGln biosynthesis via transamidation"/>
    <property type="evidence" value="ECO:0007669"/>
    <property type="project" value="UniProtKB-UniRule"/>
</dbReference>
<gene>
    <name evidence="12" type="ORF">ALEPTO_LOCUS960</name>
</gene>
<evidence type="ECO:0000256" key="6">
    <source>
        <dbReference type="ARBA" id="ARBA00022917"/>
    </source>
</evidence>
<comment type="similarity">
    <text evidence="1 10">Belongs to the GatB/GatE family. GatB subfamily.</text>
</comment>
<comment type="catalytic activity">
    <reaction evidence="9 10">
        <text>L-glutamyl-tRNA(Gln) + L-glutamine + ATP + H2O = L-glutaminyl-tRNA(Gln) + L-glutamate + ADP + phosphate + H(+)</text>
        <dbReference type="Rhea" id="RHEA:17521"/>
        <dbReference type="Rhea" id="RHEA-COMP:9681"/>
        <dbReference type="Rhea" id="RHEA-COMP:9684"/>
        <dbReference type="ChEBI" id="CHEBI:15377"/>
        <dbReference type="ChEBI" id="CHEBI:15378"/>
        <dbReference type="ChEBI" id="CHEBI:29985"/>
        <dbReference type="ChEBI" id="CHEBI:30616"/>
        <dbReference type="ChEBI" id="CHEBI:43474"/>
        <dbReference type="ChEBI" id="CHEBI:58359"/>
        <dbReference type="ChEBI" id="CHEBI:78520"/>
        <dbReference type="ChEBI" id="CHEBI:78521"/>
        <dbReference type="ChEBI" id="CHEBI:456216"/>
    </reaction>
</comment>
<protein>
    <recommendedName>
        <fullName evidence="10">Glutamyl-tRNA(Gln) amidotransferase subunit B, mitochondrial</fullName>
        <shortName evidence="10">Glu-AdT subunit B</shortName>
        <ecNumber evidence="10">6.3.5.-</ecNumber>
    </recommendedName>
</protein>
<name>A0A9N8VHA7_9GLOM</name>
<evidence type="ECO:0000256" key="8">
    <source>
        <dbReference type="ARBA" id="ARBA00047380"/>
    </source>
</evidence>
<dbReference type="Proteomes" id="UP000789508">
    <property type="component" value="Unassembled WGS sequence"/>
</dbReference>
<comment type="caution">
    <text evidence="12">The sequence shown here is derived from an EMBL/GenBank/DDBJ whole genome shotgun (WGS) entry which is preliminary data.</text>
</comment>
<dbReference type="EC" id="6.3.5.-" evidence="10"/>
<evidence type="ECO:0000256" key="1">
    <source>
        <dbReference type="ARBA" id="ARBA00005306"/>
    </source>
</evidence>
<evidence type="ECO:0000256" key="7">
    <source>
        <dbReference type="ARBA" id="ARBA00024799"/>
    </source>
</evidence>
<sequence>MFNRFPRRVCSGGCSYGHHYSKLNYYKIRWSSTVNTNFSNGLPISLYRNKWEAVIGLEIHAQIKSKTKLFSSSSTSFNKPVNTNVSVIDAAFPGTIPRLNARCVELAVLTSFALSCNIQRVSSFDRKHYSYPDLPAGYQITQHFAPLAKNGKIFLSSLLDGLEYDKEIRIKQLQLEQDTGKSLYDIGSEGSPVTLIDLNRAGIGLMEIVTEPDIRSSKESGLLVRKLQGLLRTVGSSDGNMEEGSLRCDVNVSVHEPGKPFGTRCEIKNLNSVKFLMSAIDAEIERQVESLEQGIPVIQETRRFDVSSNKTLRLRTKESLMDYRYMPEADLPELILSDEYLSRVYQSLPELPDATKIRLMRQYGISVYDTGVVLGEEGGVEYFEKITNNRNPKLVINWITHELFGQLKTRDVKFIDNPVTVEQLGSLVDCINQNIISGTTGKQVLALMIDGDARLANEIIQAKGLQQINDSVELEKICKTIVAKYPDETQRIKKGQLKVFKWLVGQVMRETKGQANPQLVNEILKKSIDEVNLGDDDEVTTTTNNNQKP</sequence>
<evidence type="ECO:0000256" key="2">
    <source>
        <dbReference type="ARBA" id="ARBA00011123"/>
    </source>
</evidence>
<evidence type="ECO:0000313" key="13">
    <source>
        <dbReference type="Proteomes" id="UP000789508"/>
    </source>
</evidence>
<proteinExistence type="inferred from homology"/>
<evidence type="ECO:0000256" key="4">
    <source>
        <dbReference type="ARBA" id="ARBA00022741"/>
    </source>
</evidence>
<dbReference type="InterPro" id="IPR006075">
    <property type="entry name" value="Asn/Gln-tRNA_Trfase_suB/E_cat"/>
</dbReference>
<dbReference type="SUPFAM" id="SSF55931">
    <property type="entry name" value="Glutamine synthetase/guanido kinase"/>
    <property type="match status" value="1"/>
</dbReference>
<keyword evidence="5 10" id="KW-0067">ATP-binding</keyword>
<comment type="subunit">
    <text evidence="10">Subunit of the heterotrimeric GatCAB amidotransferase (AdT) complex, composed of A, B and C subunits.</text>
</comment>
<dbReference type="NCBIfam" id="TIGR00133">
    <property type="entry name" value="gatB"/>
    <property type="match status" value="1"/>
</dbReference>
<dbReference type="PANTHER" id="PTHR11659">
    <property type="entry name" value="GLUTAMYL-TRNA GLN AMIDOTRANSFERASE SUBUNIT B MITOCHONDRIAL AND PROKARYOTIC PET112-RELATED"/>
    <property type="match status" value="1"/>
</dbReference>
<comment type="function">
    <text evidence="7">Allows the formation of correctly charged Asn-tRNA(Asn) or Gln-tRNA(Gln) through the transamidation of misacylated Asp-tRNA(Asn) or Glu-tRNA(Gln) in organisms which lack either or both of asparaginyl-tRNA or glutaminyl-tRNA synthetases. The reaction takes place in the presence of glutamine and ATP through an activated phospho-Asp-tRNA(Asn) or phospho-Glu-tRNA(Gln).</text>
</comment>
<organism evidence="12 13">
    <name type="scientific">Ambispora leptoticha</name>
    <dbReference type="NCBI Taxonomy" id="144679"/>
    <lineage>
        <taxon>Eukaryota</taxon>
        <taxon>Fungi</taxon>
        <taxon>Fungi incertae sedis</taxon>
        <taxon>Mucoromycota</taxon>
        <taxon>Glomeromycotina</taxon>
        <taxon>Glomeromycetes</taxon>
        <taxon>Archaeosporales</taxon>
        <taxon>Ambisporaceae</taxon>
        <taxon>Ambispora</taxon>
    </lineage>
</organism>
<evidence type="ECO:0000256" key="3">
    <source>
        <dbReference type="ARBA" id="ARBA00022598"/>
    </source>
</evidence>
<dbReference type="Gene3D" id="1.10.150.380">
    <property type="entry name" value="GatB domain, N-terminal subdomain"/>
    <property type="match status" value="1"/>
</dbReference>
<feature type="domain" description="Asn/Gln amidotransferase" evidence="11">
    <location>
        <begin position="381"/>
        <end position="528"/>
    </location>
</feature>
<dbReference type="PROSITE" id="PS01234">
    <property type="entry name" value="GATB"/>
    <property type="match status" value="1"/>
</dbReference>
<dbReference type="InterPro" id="IPR004413">
    <property type="entry name" value="GatB"/>
</dbReference>
<dbReference type="SMART" id="SM00845">
    <property type="entry name" value="GatB_Yqey"/>
    <property type="match status" value="1"/>
</dbReference>
<evidence type="ECO:0000256" key="10">
    <source>
        <dbReference type="HAMAP-Rule" id="MF_03147"/>
    </source>
</evidence>
<evidence type="ECO:0000259" key="11">
    <source>
        <dbReference type="SMART" id="SM00845"/>
    </source>
</evidence>
<dbReference type="GO" id="GO:0050567">
    <property type="term" value="F:glutaminyl-tRNA synthase (glutamine-hydrolyzing) activity"/>
    <property type="evidence" value="ECO:0007669"/>
    <property type="project" value="UniProtKB-UniRule"/>
</dbReference>